<protein>
    <submittedName>
        <fullName evidence="1">Uncharacterized protein</fullName>
    </submittedName>
</protein>
<reference evidence="1" key="1">
    <citation type="journal article" date="2020" name="Nature">
        <title>Giant virus diversity and host interactions through global metagenomics.</title>
        <authorList>
            <person name="Schulz F."/>
            <person name="Roux S."/>
            <person name="Paez-Espino D."/>
            <person name="Jungbluth S."/>
            <person name="Walsh D.A."/>
            <person name="Denef V.J."/>
            <person name="McMahon K.D."/>
            <person name="Konstantinidis K.T."/>
            <person name="Eloe-Fadrosh E.A."/>
            <person name="Kyrpides N.C."/>
            <person name="Woyke T."/>
        </authorList>
    </citation>
    <scope>NUCLEOTIDE SEQUENCE</scope>
    <source>
        <strain evidence="1">GVMAG-S-1102113-126</strain>
    </source>
</reference>
<accession>A0A6C0K9M0</accession>
<sequence>METTKTDCIDCGAVSTSKCETFECDHCYAPVCKDCLKNATRDAGYQSVPLIFCDDCAVNSHFGPDGCKEGGCTSCWPGDGDSACEDCGGCSNCPGMFVW</sequence>
<proteinExistence type="predicted"/>
<name>A0A6C0K9M0_9ZZZZ</name>
<organism evidence="1">
    <name type="scientific">viral metagenome</name>
    <dbReference type="NCBI Taxonomy" id="1070528"/>
    <lineage>
        <taxon>unclassified sequences</taxon>
        <taxon>metagenomes</taxon>
        <taxon>organismal metagenomes</taxon>
    </lineage>
</organism>
<dbReference type="EMBL" id="MN740846">
    <property type="protein sequence ID" value="QHU14755.1"/>
    <property type="molecule type" value="Genomic_DNA"/>
</dbReference>
<evidence type="ECO:0000313" key="1">
    <source>
        <dbReference type="EMBL" id="QHU14755.1"/>
    </source>
</evidence>
<dbReference type="AlphaFoldDB" id="A0A6C0K9M0"/>